<reference evidence="1" key="1">
    <citation type="submission" date="2025-08" db="UniProtKB">
        <authorList>
            <consortium name="Ensembl"/>
        </authorList>
    </citation>
    <scope>IDENTIFICATION</scope>
</reference>
<sequence length="69" mass="7535">MGDKPLRLLASGDVEGRINALFNRVNAIQKKSGQFDLLLCVGEFFGNSPEAEAEWEAYKSGAKKGKVSF</sequence>
<evidence type="ECO:0000313" key="1">
    <source>
        <dbReference type="Ensembl" id="ENSSANP00000004008.1"/>
    </source>
</evidence>
<dbReference type="Ensembl" id="ENSSANT00000004309.1">
    <property type="protein sequence ID" value="ENSSANP00000004008.1"/>
    <property type="gene ID" value="ENSSANG00000002201.1"/>
</dbReference>
<name>A0A671KDM2_9TELE</name>
<evidence type="ECO:0000313" key="2">
    <source>
        <dbReference type="Proteomes" id="UP000472260"/>
    </source>
</evidence>
<keyword evidence="2" id="KW-1185">Reference proteome</keyword>
<organism evidence="1 2">
    <name type="scientific">Sinocyclocheilus anshuiensis</name>
    <dbReference type="NCBI Taxonomy" id="1608454"/>
    <lineage>
        <taxon>Eukaryota</taxon>
        <taxon>Metazoa</taxon>
        <taxon>Chordata</taxon>
        <taxon>Craniata</taxon>
        <taxon>Vertebrata</taxon>
        <taxon>Euteleostomi</taxon>
        <taxon>Actinopterygii</taxon>
        <taxon>Neopterygii</taxon>
        <taxon>Teleostei</taxon>
        <taxon>Ostariophysi</taxon>
        <taxon>Cypriniformes</taxon>
        <taxon>Cyprinidae</taxon>
        <taxon>Cyprininae</taxon>
        <taxon>Sinocyclocheilus</taxon>
    </lineage>
</organism>
<gene>
    <name evidence="1" type="primary">LOC107695850</name>
</gene>
<accession>A0A671KDM2</accession>
<protein>
    <submittedName>
        <fullName evidence="1">CWF19-like protein 1</fullName>
    </submittedName>
</protein>
<proteinExistence type="predicted"/>
<dbReference type="Proteomes" id="UP000472260">
    <property type="component" value="Unassembled WGS sequence"/>
</dbReference>
<dbReference type="AlphaFoldDB" id="A0A671KDM2"/>
<reference evidence="1" key="2">
    <citation type="submission" date="2025-09" db="UniProtKB">
        <authorList>
            <consortium name="Ensembl"/>
        </authorList>
    </citation>
    <scope>IDENTIFICATION</scope>
</reference>